<dbReference type="Proteomes" id="UP000612362">
    <property type="component" value="Unassembled WGS sequence"/>
</dbReference>
<proteinExistence type="predicted"/>
<dbReference type="AlphaFoldDB" id="A0A8J3MTC2"/>
<organism evidence="1 2">
    <name type="scientific">Ktedonospora formicarum</name>
    <dbReference type="NCBI Taxonomy" id="2778364"/>
    <lineage>
        <taxon>Bacteria</taxon>
        <taxon>Bacillati</taxon>
        <taxon>Chloroflexota</taxon>
        <taxon>Ktedonobacteria</taxon>
        <taxon>Ktedonobacterales</taxon>
        <taxon>Ktedonobacteraceae</taxon>
        <taxon>Ktedonospora</taxon>
    </lineage>
</organism>
<dbReference type="RefSeq" id="WP_220196321.1">
    <property type="nucleotide sequence ID" value="NZ_BNJF01000002.1"/>
</dbReference>
<sequence>MMRTALSRAHFRDGSLNIPYEQHLPAHTRLLKQWSGNAFNFALYFQEPGIAEKEPEADTRRTLRLFFYSL</sequence>
<evidence type="ECO:0000313" key="1">
    <source>
        <dbReference type="EMBL" id="GHO46990.1"/>
    </source>
</evidence>
<dbReference type="EMBL" id="BNJF01000002">
    <property type="protein sequence ID" value="GHO46990.1"/>
    <property type="molecule type" value="Genomic_DNA"/>
</dbReference>
<name>A0A8J3MTC2_9CHLR</name>
<evidence type="ECO:0000313" key="2">
    <source>
        <dbReference type="Proteomes" id="UP000612362"/>
    </source>
</evidence>
<keyword evidence="2" id="KW-1185">Reference proteome</keyword>
<reference evidence="1" key="1">
    <citation type="submission" date="2020-10" db="EMBL/GenBank/DDBJ databases">
        <title>Taxonomic study of unclassified bacteria belonging to the class Ktedonobacteria.</title>
        <authorList>
            <person name="Yabe S."/>
            <person name="Wang C.M."/>
            <person name="Zheng Y."/>
            <person name="Sakai Y."/>
            <person name="Cavaletti L."/>
            <person name="Monciardini P."/>
            <person name="Donadio S."/>
        </authorList>
    </citation>
    <scope>NUCLEOTIDE SEQUENCE</scope>
    <source>
        <strain evidence="1">SOSP1-1</strain>
    </source>
</reference>
<accession>A0A8J3MTC2</accession>
<gene>
    <name evidence="1" type="ORF">KSX_51530</name>
</gene>
<protein>
    <submittedName>
        <fullName evidence="1">Uncharacterized protein</fullName>
    </submittedName>
</protein>
<comment type="caution">
    <text evidence="1">The sequence shown here is derived from an EMBL/GenBank/DDBJ whole genome shotgun (WGS) entry which is preliminary data.</text>
</comment>